<sequence length="104" mass="11710">MWMEKVKQRFTSQNLHISSESRRFEDDGRARSYACRARPILHKALLLPVSGLIDSHSLLLSLLRLGEAESHGAIPRPIGWSLGRKLSTHQAARISSSSQFILMT</sequence>
<dbReference type="Proteomes" id="UP001567538">
    <property type="component" value="Unassembled WGS sequence"/>
</dbReference>
<evidence type="ECO:0000313" key="2">
    <source>
        <dbReference type="Proteomes" id="UP001567538"/>
    </source>
</evidence>
<name>A0ABD1G0P3_SALDI</name>
<protein>
    <submittedName>
        <fullName evidence="1">L-2-hydroxyglutarate dehydrogenase, mitochondrial-like</fullName>
    </submittedName>
</protein>
<keyword evidence="2" id="KW-1185">Reference proteome</keyword>
<dbReference type="EMBL" id="JBEAFC010000011">
    <property type="protein sequence ID" value="KAL1537652.1"/>
    <property type="molecule type" value="Genomic_DNA"/>
</dbReference>
<organism evidence="1 2">
    <name type="scientific">Salvia divinorum</name>
    <name type="common">Maria pastora</name>
    <name type="synonym">Diviner's sage</name>
    <dbReference type="NCBI Taxonomy" id="28513"/>
    <lineage>
        <taxon>Eukaryota</taxon>
        <taxon>Viridiplantae</taxon>
        <taxon>Streptophyta</taxon>
        <taxon>Embryophyta</taxon>
        <taxon>Tracheophyta</taxon>
        <taxon>Spermatophyta</taxon>
        <taxon>Magnoliopsida</taxon>
        <taxon>eudicotyledons</taxon>
        <taxon>Gunneridae</taxon>
        <taxon>Pentapetalae</taxon>
        <taxon>asterids</taxon>
        <taxon>lamiids</taxon>
        <taxon>Lamiales</taxon>
        <taxon>Lamiaceae</taxon>
        <taxon>Nepetoideae</taxon>
        <taxon>Mentheae</taxon>
        <taxon>Salviinae</taxon>
        <taxon>Salvia</taxon>
        <taxon>Salvia subgen. Calosphace</taxon>
    </lineage>
</organism>
<accession>A0ABD1G0P3</accession>
<dbReference type="AlphaFoldDB" id="A0ABD1G0P3"/>
<comment type="caution">
    <text evidence="1">The sequence shown here is derived from an EMBL/GenBank/DDBJ whole genome shotgun (WGS) entry which is preliminary data.</text>
</comment>
<proteinExistence type="predicted"/>
<evidence type="ECO:0000313" key="1">
    <source>
        <dbReference type="EMBL" id="KAL1537652.1"/>
    </source>
</evidence>
<gene>
    <name evidence="1" type="ORF">AAHA92_30141</name>
</gene>
<reference evidence="1 2" key="1">
    <citation type="submission" date="2024-06" db="EMBL/GenBank/DDBJ databases">
        <title>A chromosome level genome sequence of Diviner's sage (Salvia divinorum).</title>
        <authorList>
            <person name="Ford S.A."/>
            <person name="Ro D.-K."/>
            <person name="Ness R.W."/>
            <person name="Phillips M.A."/>
        </authorList>
    </citation>
    <scope>NUCLEOTIDE SEQUENCE [LARGE SCALE GENOMIC DNA]</scope>
    <source>
        <strain evidence="1">SAF-2024a</strain>
        <tissue evidence="1">Leaf</tissue>
    </source>
</reference>